<keyword evidence="1" id="KW-1133">Transmembrane helix</keyword>
<dbReference type="AlphaFoldDB" id="A0A0F9PWT0"/>
<proteinExistence type="predicted"/>
<sequence>MFQFESLFSDPAMLRYLIGGIIVLVIIIVCYSIHNKLMKA</sequence>
<reference evidence="2" key="1">
    <citation type="journal article" date="2015" name="Nature">
        <title>Complex archaea that bridge the gap between prokaryotes and eukaryotes.</title>
        <authorList>
            <person name="Spang A."/>
            <person name="Saw J.H."/>
            <person name="Jorgensen S.L."/>
            <person name="Zaremba-Niedzwiedzka K."/>
            <person name="Martijn J."/>
            <person name="Lind A.E."/>
            <person name="van Eijk R."/>
            <person name="Schleper C."/>
            <person name="Guy L."/>
            <person name="Ettema T.J."/>
        </authorList>
    </citation>
    <scope>NUCLEOTIDE SEQUENCE</scope>
</reference>
<dbReference type="EMBL" id="LAZR01004798">
    <property type="protein sequence ID" value="KKN05491.1"/>
    <property type="molecule type" value="Genomic_DNA"/>
</dbReference>
<keyword evidence="1" id="KW-0812">Transmembrane</keyword>
<name>A0A0F9PWT0_9ZZZZ</name>
<organism evidence="2">
    <name type="scientific">marine sediment metagenome</name>
    <dbReference type="NCBI Taxonomy" id="412755"/>
    <lineage>
        <taxon>unclassified sequences</taxon>
        <taxon>metagenomes</taxon>
        <taxon>ecological metagenomes</taxon>
    </lineage>
</organism>
<feature type="transmembrane region" description="Helical" evidence="1">
    <location>
        <begin position="12"/>
        <end position="33"/>
    </location>
</feature>
<accession>A0A0F9PWT0</accession>
<protein>
    <submittedName>
        <fullName evidence="2">Uncharacterized protein</fullName>
    </submittedName>
</protein>
<evidence type="ECO:0000313" key="2">
    <source>
        <dbReference type="EMBL" id="KKN05491.1"/>
    </source>
</evidence>
<gene>
    <name evidence="2" type="ORF">LCGC14_1086730</name>
</gene>
<evidence type="ECO:0000256" key="1">
    <source>
        <dbReference type="SAM" id="Phobius"/>
    </source>
</evidence>
<comment type="caution">
    <text evidence="2">The sequence shown here is derived from an EMBL/GenBank/DDBJ whole genome shotgun (WGS) entry which is preliminary data.</text>
</comment>
<keyword evidence="1" id="KW-0472">Membrane</keyword>